<dbReference type="InterPro" id="IPR017972">
    <property type="entry name" value="Cyt_P450_CS"/>
</dbReference>
<dbReference type="Gene3D" id="1.10.630.10">
    <property type="entry name" value="Cytochrome P450"/>
    <property type="match status" value="1"/>
</dbReference>
<feature type="binding site" description="axial binding residue" evidence="6">
    <location>
        <position position="462"/>
    </location>
    <ligand>
        <name>heme</name>
        <dbReference type="ChEBI" id="CHEBI:30413"/>
    </ligand>
    <ligandPart>
        <name>Fe</name>
        <dbReference type="ChEBI" id="CHEBI:18248"/>
    </ligandPart>
</feature>
<dbReference type="GO" id="GO:0005506">
    <property type="term" value="F:iron ion binding"/>
    <property type="evidence" value="ECO:0007669"/>
    <property type="project" value="InterPro"/>
</dbReference>
<comment type="similarity">
    <text evidence="2 7">Belongs to the cytochrome P450 family.</text>
</comment>
<keyword evidence="7" id="KW-0560">Oxidoreductase</keyword>
<dbReference type="SUPFAM" id="SSF48264">
    <property type="entry name" value="Cytochrome P450"/>
    <property type="match status" value="1"/>
</dbReference>
<reference evidence="8 9" key="1">
    <citation type="journal article" date="2019" name="Sci. Rep.">
        <title>A multi-omics analysis of the grapevine pathogen Lasiodiplodia theobromae reveals that temperature affects the expression of virulence- and pathogenicity-related genes.</title>
        <authorList>
            <person name="Felix C."/>
            <person name="Meneses R."/>
            <person name="Goncalves M.F.M."/>
            <person name="Tilleman L."/>
            <person name="Duarte A.S."/>
            <person name="Jorrin-Novo J.V."/>
            <person name="Van de Peer Y."/>
            <person name="Deforce D."/>
            <person name="Van Nieuwerburgh F."/>
            <person name="Esteves A.C."/>
            <person name="Alves A."/>
        </authorList>
    </citation>
    <scope>NUCLEOTIDE SEQUENCE [LARGE SCALE GENOMIC DNA]</scope>
    <source>
        <strain evidence="8 9">LA-SOL3</strain>
    </source>
</reference>
<dbReference type="Proteomes" id="UP000325902">
    <property type="component" value="Unassembled WGS sequence"/>
</dbReference>
<evidence type="ECO:0000256" key="7">
    <source>
        <dbReference type="RuleBase" id="RU000461"/>
    </source>
</evidence>
<sequence length="525" mass="59920">MDYNLDPSNSLREISSFADAPVQSPLSMWTLLAFIPLARLYNVYLHPLSKIPGPFLSTFTEVVYLWYWVKGDLVNYIYDLHRQYGKTVRLAPNRLSFLDGEVWKDLHGYKTSAHKGVTVMKDPEQYGPESNGRFSLLATFDDAHHKALRKVFQPGFSDRALKAQEHIIRAHVNKLVRNVSRSVVADPEQPIDFVRWFNCTTFDIIGELAFGESLGLLDDGKMYGWVESLNESLILAPFITLADRFPLVTKLVTMMLSERVKSSQQQSTQYATEMVEKRLAKGKVTEKPDFWSLVLNNEDSKILDAEDMKANANLFMAAGSETTATTLSGLMYNLLSNPDKLEKLLQEIRSSFTTEEDLTIENIQKLKYLGACFDESMRMYPATPLGPPRIVLNGGGQVNGQFVPEKTTVSISIYSTYHSSHHFKDHDTFVPERWMPSDPLYEKYADDRREVFQPFSYGPRNCIGKNLALHEMRLIAASLLWHFDFELCEASRGTWTNQKCYWGLWYKDPLWLKAKPIGKNAIASA</sequence>
<dbReference type="InterPro" id="IPR002401">
    <property type="entry name" value="Cyt_P450_E_grp-I"/>
</dbReference>
<keyword evidence="3 6" id="KW-0349">Heme</keyword>
<evidence type="ECO:0000256" key="2">
    <source>
        <dbReference type="ARBA" id="ARBA00010617"/>
    </source>
</evidence>
<dbReference type="PRINTS" id="PR00385">
    <property type="entry name" value="P450"/>
</dbReference>
<gene>
    <name evidence="8" type="primary">stcF_1</name>
    <name evidence="8" type="ORF">DBV05_g9483</name>
</gene>
<keyword evidence="7 8" id="KW-0503">Monooxygenase</keyword>
<dbReference type="InterPro" id="IPR036396">
    <property type="entry name" value="Cyt_P450_sf"/>
</dbReference>
<dbReference type="CDD" id="cd11058">
    <property type="entry name" value="CYP60B-like"/>
    <property type="match status" value="1"/>
</dbReference>
<dbReference type="InterPro" id="IPR050121">
    <property type="entry name" value="Cytochrome_P450_monoxygenase"/>
</dbReference>
<evidence type="ECO:0000313" key="9">
    <source>
        <dbReference type="Proteomes" id="UP000325902"/>
    </source>
</evidence>
<evidence type="ECO:0000256" key="3">
    <source>
        <dbReference type="ARBA" id="ARBA00022617"/>
    </source>
</evidence>
<keyword evidence="4 6" id="KW-0479">Metal-binding</keyword>
<dbReference type="OrthoDB" id="1470350at2759"/>
<protein>
    <submittedName>
        <fullName evidence="8">Putative sterigmatocystin biosynthesis P450 monooxygenase</fullName>
    </submittedName>
</protein>
<accession>A0A5N5D2C1</accession>
<comment type="caution">
    <text evidence="8">The sequence shown here is derived from an EMBL/GenBank/DDBJ whole genome shotgun (WGS) entry which is preliminary data.</text>
</comment>
<organism evidence="8 9">
    <name type="scientific">Lasiodiplodia theobromae</name>
    <dbReference type="NCBI Taxonomy" id="45133"/>
    <lineage>
        <taxon>Eukaryota</taxon>
        <taxon>Fungi</taxon>
        <taxon>Dikarya</taxon>
        <taxon>Ascomycota</taxon>
        <taxon>Pezizomycotina</taxon>
        <taxon>Dothideomycetes</taxon>
        <taxon>Dothideomycetes incertae sedis</taxon>
        <taxon>Botryosphaeriales</taxon>
        <taxon>Botryosphaeriaceae</taxon>
        <taxon>Lasiodiplodia</taxon>
    </lineage>
</organism>
<dbReference type="PANTHER" id="PTHR24305">
    <property type="entry name" value="CYTOCHROME P450"/>
    <property type="match status" value="1"/>
</dbReference>
<evidence type="ECO:0000256" key="6">
    <source>
        <dbReference type="PIRSR" id="PIRSR602401-1"/>
    </source>
</evidence>
<dbReference type="PANTHER" id="PTHR24305:SF210">
    <property type="entry name" value="CYTOCHROME P450 MONOOXYGENASE ASQL-RELATED"/>
    <property type="match status" value="1"/>
</dbReference>
<dbReference type="GO" id="GO:0020037">
    <property type="term" value="F:heme binding"/>
    <property type="evidence" value="ECO:0007669"/>
    <property type="project" value="InterPro"/>
</dbReference>
<proteinExistence type="inferred from homology"/>
<dbReference type="PRINTS" id="PR00463">
    <property type="entry name" value="EP450I"/>
</dbReference>
<comment type="cofactor">
    <cofactor evidence="1 6">
        <name>heme</name>
        <dbReference type="ChEBI" id="CHEBI:30413"/>
    </cofactor>
</comment>
<dbReference type="Pfam" id="PF00067">
    <property type="entry name" value="p450"/>
    <property type="match status" value="1"/>
</dbReference>
<keyword evidence="5 6" id="KW-0408">Iron</keyword>
<dbReference type="EMBL" id="VCHE01000091">
    <property type="protein sequence ID" value="KAB2571830.1"/>
    <property type="molecule type" value="Genomic_DNA"/>
</dbReference>
<dbReference type="GO" id="GO:0004497">
    <property type="term" value="F:monooxygenase activity"/>
    <property type="evidence" value="ECO:0007669"/>
    <property type="project" value="UniProtKB-KW"/>
</dbReference>
<dbReference type="AlphaFoldDB" id="A0A5N5D2C1"/>
<evidence type="ECO:0000256" key="5">
    <source>
        <dbReference type="ARBA" id="ARBA00023004"/>
    </source>
</evidence>
<dbReference type="InterPro" id="IPR001128">
    <property type="entry name" value="Cyt_P450"/>
</dbReference>
<dbReference type="GO" id="GO:0016705">
    <property type="term" value="F:oxidoreductase activity, acting on paired donors, with incorporation or reduction of molecular oxygen"/>
    <property type="evidence" value="ECO:0007669"/>
    <property type="project" value="InterPro"/>
</dbReference>
<name>A0A5N5D2C1_9PEZI</name>
<dbReference type="PROSITE" id="PS00086">
    <property type="entry name" value="CYTOCHROME_P450"/>
    <property type="match status" value="1"/>
</dbReference>
<evidence type="ECO:0000256" key="4">
    <source>
        <dbReference type="ARBA" id="ARBA00022723"/>
    </source>
</evidence>
<keyword evidence="9" id="KW-1185">Reference proteome</keyword>
<evidence type="ECO:0000256" key="1">
    <source>
        <dbReference type="ARBA" id="ARBA00001971"/>
    </source>
</evidence>
<evidence type="ECO:0000313" key="8">
    <source>
        <dbReference type="EMBL" id="KAB2571830.1"/>
    </source>
</evidence>